<gene>
    <name evidence="2" type="ORF">AVEN_10420_1</name>
</gene>
<evidence type="ECO:0000256" key="1">
    <source>
        <dbReference type="SAM" id="Phobius"/>
    </source>
</evidence>
<keyword evidence="1" id="KW-0472">Membrane</keyword>
<keyword evidence="1" id="KW-0812">Transmembrane</keyword>
<keyword evidence="3" id="KW-1185">Reference proteome</keyword>
<proteinExistence type="predicted"/>
<name>A0A4Y2UMI5_ARAVE</name>
<comment type="caution">
    <text evidence="2">The sequence shown here is derived from an EMBL/GenBank/DDBJ whole genome shotgun (WGS) entry which is preliminary data.</text>
</comment>
<accession>A0A4Y2UMI5</accession>
<dbReference type="Proteomes" id="UP000499080">
    <property type="component" value="Unassembled WGS sequence"/>
</dbReference>
<dbReference type="AlphaFoldDB" id="A0A4Y2UMI5"/>
<feature type="transmembrane region" description="Helical" evidence="1">
    <location>
        <begin position="76"/>
        <end position="98"/>
    </location>
</feature>
<reference evidence="2 3" key="1">
    <citation type="journal article" date="2019" name="Sci. Rep.">
        <title>Orb-weaving spider Araneus ventricosus genome elucidates the spidroin gene catalogue.</title>
        <authorList>
            <person name="Kono N."/>
            <person name="Nakamura H."/>
            <person name="Ohtoshi R."/>
            <person name="Moran D.A.P."/>
            <person name="Shinohara A."/>
            <person name="Yoshida Y."/>
            <person name="Fujiwara M."/>
            <person name="Mori M."/>
            <person name="Tomita M."/>
            <person name="Arakawa K."/>
        </authorList>
    </citation>
    <scope>NUCLEOTIDE SEQUENCE [LARGE SCALE GENOMIC DNA]</scope>
</reference>
<evidence type="ECO:0000313" key="3">
    <source>
        <dbReference type="Proteomes" id="UP000499080"/>
    </source>
</evidence>
<sequence>MASPFPNFPTTPAGGCVAPTHDLTCTSSIYTVDLQRNWVSNLEPSGPVAETLPLTHCDPELSGGSSIRAAVSTKMILKDCIFVLILIGLLFHFGSSMINENGK</sequence>
<keyword evidence="1" id="KW-1133">Transmembrane helix</keyword>
<protein>
    <submittedName>
        <fullName evidence="2">Uncharacterized protein</fullName>
    </submittedName>
</protein>
<dbReference type="EMBL" id="BGPR01038099">
    <property type="protein sequence ID" value="GBO13873.1"/>
    <property type="molecule type" value="Genomic_DNA"/>
</dbReference>
<organism evidence="2 3">
    <name type="scientific">Araneus ventricosus</name>
    <name type="common">Orbweaver spider</name>
    <name type="synonym">Epeira ventricosa</name>
    <dbReference type="NCBI Taxonomy" id="182803"/>
    <lineage>
        <taxon>Eukaryota</taxon>
        <taxon>Metazoa</taxon>
        <taxon>Ecdysozoa</taxon>
        <taxon>Arthropoda</taxon>
        <taxon>Chelicerata</taxon>
        <taxon>Arachnida</taxon>
        <taxon>Araneae</taxon>
        <taxon>Araneomorphae</taxon>
        <taxon>Entelegynae</taxon>
        <taxon>Araneoidea</taxon>
        <taxon>Araneidae</taxon>
        <taxon>Araneus</taxon>
    </lineage>
</organism>
<evidence type="ECO:0000313" key="2">
    <source>
        <dbReference type="EMBL" id="GBO13873.1"/>
    </source>
</evidence>